<reference evidence="2 3" key="1">
    <citation type="submission" date="2018-04" db="EMBL/GenBank/DDBJ databases">
        <title>Genomic Encyclopedia of Archaeal and Bacterial Type Strains, Phase II (KMG-II): from individual species to whole genera.</title>
        <authorList>
            <person name="Goeker M."/>
        </authorList>
    </citation>
    <scope>NUCLEOTIDE SEQUENCE [LARGE SCALE GENOMIC DNA]</scope>
    <source>
        <strain evidence="2 3">DSM 25731</strain>
    </source>
</reference>
<comment type="caution">
    <text evidence="2">The sequence shown here is derived from an EMBL/GenBank/DDBJ whole genome shotgun (WGS) entry which is preliminary data.</text>
</comment>
<feature type="signal peptide" evidence="1">
    <location>
        <begin position="1"/>
        <end position="21"/>
    </location>
</feature>
<dbReference type="EMBL" id="QBKT01000006">
    <property type="protein sequence ID" value="PTX60461.1"/>
    <property type="molecule type" value="Genomic_DNA"/>
</dbReference>
<dbReference type="PROSITE" id="PS51257">
    <property type="entry name" value="PROKAR_LIPOPROTEIN"/>
    <property type="match status" value="1"/>
</dbReference>
<accession>A0A2T6BWK9</accession>
<keyword evidence="1" id="KW-0732">Signal</keyword>
<feature type="chain" id="PRO_5015599928" evidence="1">
    <location>
        <begin position="22"/>
        <end position="112"/>
    </location>
</feature>
<evidence type="ECO:0000256" key="1">
    <source>
        <dbReference type="SAM" id="SignalP"/>
    </source>
</evidence>
<organism evidence="2 3">
    <name type="scientific">Kordia periserrulae</name>
    <dbReference type="NCBI Taxonomy" id="701523"/>
    <lineage>
        <taxon>Bacteria</taxon>
        <taxon>Pseudomonadati</taxon>
        <taxon>Bacteroidota</taxon>
        <taxon>Flavobacteriia</taxon>
        <taxon>Flavobacteriales</taxon>
        <taxon>Flavobacteriaceae</taxon>
        <taxon>Kordia</taxon>
    </lineage>
</organism>
<dbReference type="AlphaFoldDB" id="A0A2T6BWK9"/>
<evidence type="ECO:0000313" key="2">
    <source>
        <dbReference type="EMBL" id="PTX60461.1"/>
    </source>
</evidence>
<keyword evidence="3" id="KW-1185">Reference proteome</keyword>
<name>A0A2T6BWK9_9FLAO</name>
<protein>
    <submittedName>
        <fullName evidence="2">Uncharacterized protein</fullName>
    </submittedName>
</protein>
<dbReference type="OrthoDB" id="1454468at2"/>
<proteinExistence type="predicted"/>
<gene>
    <name evidence="2" type="ORF">C8N46_106105</name>
</gene>
<dbReference type="RefSeq" id="WP_108115406.1">
    <property type="nucleotide sequence ID" value="NZ_QBKT01000006.1"/>
</dbReference>
<evidence type="ECO:0000313" key="3">
    <source>
        <dbReference type="Proteomes" id="UP000244090"/>
    </source>
</evidence>
<sequence length="112" mass="12868">MKKLFILCLLLIVLVSCSRVRKVTDIESFDKEITEIIYPKKEGSYTTYRVTIKGTVNDSVLFEFRDNGLPFYFTGKVDFSIPTDYYGGLSKKFIFKPYKATAGKLTVEQVLQ</sequence>
<dbReference type="Proteomes" id="UP000244090">
    <property type="component" value="Unassembled WGS sequence"/>
</dbReference>